<reference evidence="15 16" key="1">
    <citation type="submission" date="2017-07" db="EMBL/GenBank/DDBJ databases">
        <title>Paenibacillus herberti R33 genome sequencing and assembly.</title>
        <authorList>
            <person name="Su W."/>
        </authorList>
    </citation>
    <scope>NUCLEOTIDE SEQUENCE [LARGE SCALE GENOMIC DNA]</scope>
    <source>
        <strain evidence="15 16">R33</strain>
    </source>
</reference>
<comment type="catalytic activity">
    <reaction evidence="10 11">
        <text>(R)-pantoate + NADP(+) = 2-dehydropantoate + NADPH + H(+)</text>
        <dbReference type="Rhea" id="RHEA:16233"/>
        <dbReference type="ChEBI" id="CHEBI:11561"/>
        <dbReference type="ChEBI" id="CHEBI:15378"/>
        <dbReference type="ChEBI" id="CHEBI:15980"/>
        <dbReference type="ChEBI" id="CHEBI:57783"/>
        <dbReference type="ChEBI" id="CHEBI:58349"/>
        <dbReference type="EC" id="1.1.1.169"/>
    </reaction>
</comment>
<dbReference type="InterPro" id="IPR008927">
    <property type="entry name" value="6-PGluconate_DH-like_C_sf"/>
</dbReference>
<dbReference type="InterPro" id="IPR050838">
    <property type="entry name" value="Ketopantoate_reductase"/>
</dbReference>
<keyword evidence="16" id="KW-1185">Reference proteome</keyword>
<organism evidence="15 16">
    <name type="scientific">Paenibacillus herberti</name>
    <dbReference type="NCBI Taxonomy" id="1619309"/>
    <lineage>
        <taxon>Bacteria</taxon>
        <taxon>Bacillati</taxon>
        <taxon>Bacillota</taxon>
        <taxon>Bacilli</taxon>
        <taxon>Bacillales</taxon>
        <taxon>Paenibacillaceae</taxon>
        <taxon>Paenibacillus</taxon>
    </lineage>
</organism>
<dbReference type="InterPro" id="IPR013332">
    <property type="entry name" value="KPR_N"/>
</dbReference>
<evidence type="ECO:0000256" key="12">
    <source>
        <dbReference type="SAM" id="Phobius"/>
    </source>
</evidence>
<feature type="domain" description="Ketopantoate reductase C-terminal" evidence="14">
    <location>
        <begin position="204"/>
        <end position="327"/>
    </location>
</feature>
<keyword evidence="6 11" id="KW-0566">Pantothenate biosynthesis</keyword>
<evidence type="ECO:0000313" key="16">
    <source>
        <dbReference type="Proteomes" id="UP000215145"/>
    </source>
</evidence>
<dbReference type="InterPro" id="IPR003710">
    <property type="entry name" value="ApbA"/>
</dbReference>
<evidence type="ECO:0000256" key="6">
    <source>
        <dbReference type="ARBA" id="ARBA00022655"/>
    </source>
</evidence>
<dbReference type="OrthoDB" id="9800163at2"/>
<dbReference type="PANTHER" id="PTHR43765">
    <property type="entry name" value="2-DEHYDROPANTOATE 2-REDUCTASE-RELATED"/>
    <property type="match status" value="1"/>
</dbReference>
<keyword evidence="12" id="KW-0812">Transmembrane</keyword>
<evidence type="ECO:0000256" key="7">
    <source>
        <dbReference type="ARBA" id="ARBA00022857"/>
    </source>
</evidence>
<evidence type="ECO:0000256" key="4">
    <source>
        <dbReference type="ARBA" id="ARBA00013014"/>
    </source>
</evidence>
<dbReference type="EC" id="1.1.1.169" evidence="4 11"/>
<evidence type="ECO:0000259" key="14">
    <source>
        <dbReference type="Pfam" id="PF08546"/>
    </source>
</evidence>
<evidence type="ECO:0000256" key="3">
    <source>
        <dbReference type="ARBA" id="ARBA00007870"/>
    </source>
</evidence>
<dbReference type="Gene3D" id="1.10.1040.10">
    <property type="entry name" value="N-(1-d-carboxylethyl)-l-norvaline Dehydrogenase, domain 2"/>
    <property type="match status" value="1"/>
</dbReference>
<gene>
    <name evidence="15" type="ORF">CGZ75_02640</name>
</gene>
<dbReference type="Proteomes" id="UP000215145">
    <property type="component" value="Unassembled WGS sequence"/>
</dbReference>
<comment type="function">
    <text evidence="1 11">Catalyzes the NADPH-dependent reduction of ketopantoate into pantoic acid.</text>
</comment>
<dbReference type="InterPro" id="IPR013328">
    <property type="entry name" value="6PGD_dom2"/>
</dbReference>
<evidence type="ECO:0000256" key="2">
    <source>
        <dbReference type="ARBA" id="ARBA00004994"/>
    </source>
</evidence>
<evidence type="ECO:0000256" key="5">
    <source>
        <dbReference type="ARBA" id="ARBA00019465"/>
    </source>
</evidence>
<dbReference type="NCBIfam" id="TIGR00745">
    <property type="entry name" value="apbA_panE"/>
    <property type="match status" value="1"/>
</dbReference>
<dbReference type="RefSeq" id="WP_089522741.1">
    <property type="nucleotide sequence ID" value="NZ_NMUQ01000001.1"/>
</dbReference>
<dbReference type="PANTHER" id="PTHR43765:SF2">
    <property type="entry name" value="2-DEHYDROPANTOATE 2-REDUCTASE"/>
    <property type="match status" value="1"/>
</dbReference>
<comment type="caution">
    <text evidence="15">The sequence shown here is derived from an EMBL/GenBank/DDBJ whole genome shotgun (WGS) entry which is preliminary data.</text>
</comment>
<comment type="similarity">
    <text evidence="3 11">Belongs to the ketopantoate reductase family.</text>
</comment>
<dbReference type="AlphaFoldDB" id="A0A229P0K3"/>
<feature type="transmembrane region" description="Helical" evidence="12">
    <location>
        <begin position="6"/>
        <end position="24"/>
    </location>
</feature>
<keyword evidence="7 11" id="KW-0521">NADP</keyword>
<dbReference type="Pfam" id="PF02558">
    <property type="entry name" value="ApbA"/>
    <property type="match status" value="1"/>
</dbReference>
<dbReference type="GO" id="GO:0015940">
    <property type="term" value="P:pantothenate biosynthetic process"/>
    <property type="evidence" value="ECO:0007669"/>
    <property type="project" value="UniProtKB-UniPathway"/>
</dbReference>
<dbReference type="SUPFAM" id="SSF48179">
    <property type="entry name" value="6-phosphogluconate dehydrogenase C-terminal domain-like"/>
    <property type="match status" value="1"/>
</dbReference>
<dbReference type="GO" id="GO:0008677">
    <property type="term" value="F:2-dehydropantoate 2-reductase activity"/>
    <property type="evidence" value="ECO:0007669"/>
    <property type="project" value="UniProtKB-EC"/>
</dbReference>
<sequence>MKVNFIGGGAIGMLYGAMLSLGGTQVKMLTRTRQQAAKLAKDGIRLLSAEGEQMALVEATSMEEAAKPALERLREHRAQWFILTVKQTALDEQLLRQLAVLLRPGDSLLCLQNGIGHLERLAAALPGVRLYAGVTSEGARREDIGTVSHTGRGELYYGPAPVTAGAARQEGPFDTEPGQKEDPLLERWQQCVSDAGIPAFLSNDMRNRIYHKLLLNAVINPLTAIYGIRNGELPQHSQGRVLMEALHGENEAILVRAGMEATGGEWDRLLDVCRKTALNTSSMLADVQAGRKTEIGSINRAVAGLARQLGMEAPLNEAVAEMVNALEPLNG</sequence>
<feature type="domain" description="Ketopantoate reductase N-terminal" evidence="13">
    <location>
        <begin position="5"/>
        <end position="160"/>
    </location>
</feature>
<evidence type="ECO:0000256" key="10">
    <source>
        <dbReference type="ARBA" id="ARBA00048793"/>
    </source>
</evidence>
<evidence type="ECO:0000256" key="9">
    <source>
        <dbReference type="ARBA" id="ARBA00032024"/>
    </source>
</evidence>
<protein>
    <recommendedName>
        <fullName evidence="5 11">2-dehydropantoate 2-reductase</fullName>
        <ecNumber evidence="4 11">1.1.1.169</ecNumber>
    </recommendedName>
    <alternativeName>
        <fullName evidence="9 11">Ketopantoate reductase</fullName>
    </alternativeName>
</protein>
<proteinExistence type="inferred from homology"/>
<comment type="pathway">
    <text evidence="2 11">Cofactor biosynthesis; (R)-pantothenate biosynthesis; (R)-pantoate from 3-methyl-2-oxobutanoate: step 2/2.</text>
</comment>
<keyword evidence="12" id="KW-0472">Membrane</keyword>
<keyword evidence="12" id="KW-1133">Transmembrane helix</keyword>
<dbReference type="EMBL" id="NMUQ01000001">
    <property type="protein sequence ID" value="OXM15648.1"/>
    <property type="molecule type" value="Genomic_DNA"/>
</dbReference>
<accession>A0A229P0K3</accession>
<dbReference type="InterPro" id="IPR036291">
    <property type="entry name" value="NAD(P)-bd_dom_sf"/>
</dbReference>
<dbReference type="SUPFAM" id="SSF51735">
    <property type="entry name" value="NAD(P)-binding Rossmann-fold domains"/>
    <property type="match status" value="1"/>
</dbReference>
<evidence type="ECO:0000256" key="1">
    <source>
        <dbReference type="ARBA" id="ARBA00002919"/>
    </source>
</evidence>
<keyword evidence="8 11" id="KW-0560">Oxidoreductase</keyword>
<dbReference type="InterPro" id="IPR013752">
    <property type="entry name" value="KPA_reductase"/>
</dbReference>
<dbReference type="Pfam" id="PF08546">
    <property type="entry name" value="ApbA_C"/>
    <property type="match status" value="1"/>
</dbReference>
<evidence type="ECO:0000256" key="11">
    <source>
        <dbReference type="RuleBase" id="RU362068"/>
    </source>
</evidence>
<evidence type="ECO:0000313" key="15">
    <source>
        <dbReference type="EMBL" id="OXM15648.1"/>
    </source>
</evidence>
<dbReference type="UniPathway" id="UPA00028">
    <property type="reaction ID" value="UER00004"/>
</dbReference>
<dbReference type="Gene3D" id="3.40.50.720">
    <property type="entry name" value="NAD(P)-binding Rossmann-like Domain"/>
    <property type="match status" value="1"/>
</dbReference>
<evidence type="ECO:0000256" key="8">
    <source>
        <dbReference type="ARBA" id="ARBA00023002"/>
    </source>
</evidence>
<name>A0A229P0K3_9BACL</name>
<dbReference type="GO" id="GO:0005737">
    <property type="term" value="C:cytoplasm"/>
    <property type="evidence" value="ECO:0007669"/>
    <property type="project" value="TreeGrafter"/>
</dbReference>
<dbReference type="GO" id="GO:0050661">
    <property type="term" value="F:NADP binding"/>
    <property type="evidence" value="ECO:0007669"/>
    <property type="project" value="TreeGrafter"/>
</dbReference>
<evidence type="ECO:0000259" key="13">
    <source>
        <dbReference type="Pfam" id="PF02558"/>
    </source>
</evidence>